<evidence type="ECO:0000313" key="4">
    <source>
        <dbReference type="Proteomes" id="UP000813018"/>
    </source>
</evidence>
<evidence type="ECO:0000259" key="2">
    <source>
        <dbReference type="PROSITE" id="PS50110"/>
    </source>
</evidence>
<protein>
    <submittedName>
        <fullName evidence="3">Response regulator</fullName>
    </submittedName>
</protein>
<dbReference type="InterPro" id="IPR052893">
    <property type="entry name" value="TCS_response_regulator"/>
</dbReference>
<dbReference type="InterPro" id="IPR011006">
    <property type="entry name" value="CheY-like_superfamily"/>
</dbReference>
<dbReference type="InterPro" id="IPR001789">
    <property type="entry name" value="Sig_transdc_resp-reg_receiver"/>
</dbReference>
<dbReference type="RefSeq" id="WP_219878777.1">
    <property type="nucleotide sequence ID" value="NZ_JAHYXK010000022.1"/>
</dbReference>
<reference evidence="3 4" key="1">
    <citation type="journal article" date="2016" name="Int. J. Syst. Evol. Microbiol.">
        <title>Pontibacter aydingkolensis sp. nov., isolated from soil of a salt lake.</title>
        <authorList>
            <person name="Osman G."/>
            <person name="Zhang T."/>
            <person name="Lou K."/>
            <person name="Gao Y."/>
            <person name="Chang W."/>
            <person name="Lin Q."/>
            <person name="Yang H.M."/>
            <person name="Huo X.D."/>
            <person name="Wang N."/>
        </authorList>
    </citation>
    <scope>NUCLEOTIDE SEQUENCE [LARGE SCALE GENOMIC DNA]</scope>
    <source>
        <strain evidence="3 4">KACC 19255</strain>
    </source>
</reference>
<organism evidence="3 4">
    <name type="scientific">Pontibacter aydingkolensis</name>
    <dbReference type="NCBI Taxonomy" id="1911536"/>
    <lineage>
        <taxon>Bacteria</taxon>
        <taxon>Pseudomonadati</taxon>
        <taxon>Bacteroidota</taxon>
        <taxon>Cytophagia</taxon>
        <taxon>Cytophagales</taxon>
        <taxon>Hymenobacteraceae</taxon>
        <taxon>Pontibacter</taxon>
    </lineage>
</organism>
<sequence length="141" mass="16230">MIDKVMLIDDDVFCNRLNTLTIEQLKFAKATMVFECAEEALDYLRQQVRHGKEETFPDLILLDLSMAHMNGWDFLNHFDEFPARYKNRTSICILTSSIAVVDREAAALRPDVISYLVKPLSSDDLKMIVSSMPPLLRKSKF</sequence>
<dbReference type="PROSITE" id="PS50110">
    <property type="entry name" value="RESPONSE_REGULATORY"/>
    <property type="match status" value="1"/>
</dbReference>
<gene>
    <name evidence="3" type="ORF">K0O23_17640</name>
</gene>
<evidence type="ECO:0000313" key="3">
    <source>
        <dbReference type="EMBL" id="MBW7468903.1"/>
    </source>
</evidence>
<dbReference type="PANTHER" id="PTHR44520:SF2">
    <property type="entry name" value="RESPONSE REGULATOR RCP1"/>
    <property type="match status" value="1"/>
</dbReference>
<dbReference type="EMBL" id="JAHYXK010000022">
    <property type="protein sequence ID" value="MBW7468903.1"/>
    <property type="molecule type" value="Genomic_DNA"/>
</dbReference>
<feature type="modified residue" description="4-aspartylphosphate" evidence="1">
    <location>
        <position position="63"/>
    </location>
</feature>
<dbReference type="Pfam" id="PF00072">
    <property type="entry name" value="Response_reg"/>
    <property type="match status" value="1"/>
</dbReference>
<proteinExistence type="predicted"/>
<dbReference type="Gene3D" id="3.40.50.2300">
    <property type="match status" value="1"/>
</dbReference>
<dbReference type="Proteomes" id="UP000813018">
    <property type="component" value="Unassembled WGS sequence"/>
</dbReference>
<feature type="domain" description="Response regulatory" evidence="2">
    <location>
        <begin position="4"/>
        <end position="133"/>
    </location>
</feature>
<dbReference type="SMART" id="SM00448">
    <property type="entry name" value="REC"/>
    <property type="match status" value="1"/>
</dbReference>
<name>A0ABS7CYG3_9BACT</name>
<evidence type="ECO:0000256" key="1">
    <source>
        <dbReference type="PROSITE-ProRule" id="PRU00169"/>
    </source>
</evidence>
<dbReference type="PANTHER" id="PTHR44520">
    <property type="entry name" value="RESPONSE REGULATOR RCP1-RELATED"/>
    <property type="match status" value="1"/>
</dbReference>
<keyword evidence="4" id="KW-1185">Reference proteome</keyword>
<accession>A0ABS7CYG3</accession>
<comment type="caution">
    <text evidence="3">The sequence shown here is derived from an EMBL/GenBank/DDBJ whole genome shotgun (WGS) entry which is preliminary data.</text>
</comment>
<dbReference type="SUPFAM" id="SSF52172">
    <property type="entry name" value="CheY-like"/>
    <property type="match status" value="1"/>
</dbReference>
<keyword evidence="1" id="KW-0597">Phosphoprotein</keyword>